<sequence length="123" mass="14503">MFLLRDLGFDVFERLEVYFHKKNWRTAFNFTVSVGKMMPVSNKEEDYLKGKKKLAVEGALLVQRQIFLAEEREKFSCENQDAAMDEVKSREMVDELTTISTKLQENWGKFKELLGNEHNGVWF</sequence>
<reference evidence="2" key="1">
    <citation type="journal article" date="2017" name="Nat. Microbiol.">
        <title>Global analysis of biosynthetic gene clusters reveals vast potential of secondary metabolite production in Penicillium species.</title>
        <authorList>
            <person name="Nielsen J.C."/>
            <person name="Grijseels S."/>
            <person name="Prigent S."/>
            <person name="Ji B."/>
            <person name="Dainat J."/>
            <person name="Nielsen K.F."/>
            <person name="Frisvad J.C."/>
            <person name="Workman M."/>
            <person name="Nielsen J."/>
        </authorList>
    </citation>
    <scope>NUCLEOTIDE SEQUENCE [LARGE SCALE GENOMIC DNA]</scope>
    <source>
        <strain evidence="2">IBT 24891</strain>
    </source>
</reference>
<name>A0A1V6TDY7_9EURO</name>
<evidence type="ECO:0000313" key="1">
    <source>
        <dbReference type="EMBL" id="OQE24588.1"/>
    </source>
</evidence>
<accession>A0A1V6TDY7</accession>
<evidence type="ECO:0000313" key="2">
    <source>
        <dbReference type="Proteomes" id="UP000191285"/>
    </source>
</evidence>
<gene>
    <name evidence="1" type="ORF">PENSTE_c007G08141</name>
</gene>
<dbReference type="Proteomes" id="UP000191285">
    <property type="component" value="Unassembled WGS sequence"/>
</dbReference>
<dbReference type="AlphaFoldDB" id="A0A1V6TDY7"/>
<comment type="caution">
    <text evidence="1">The sequence shown here is derived from an EMBL/GenBank/DDBJ whole genome shotgun (WGS) entry which is preliminary data.</text>
</comment>
<proteinExistence type="predicted"/>
<dbReference type="OrthoDB" id="4336792at2759"/>
<organism evidence="1 2">
    <name type="scientific">Penicillium steckii</name>
    <dbReference type="NCBI Taxonomy" id="303698"/>
    <lineage>
        <taxon>Eukaryota</taxon>
        <taxon>Fungi</taxon>
        <taxon>Dikarya</taxon>
        <taxon>Ascomycota</taxon>
        <taxon>Pezizomycotina</taxon>
        <taxon>Eurotiomycetes</taxon>
        <taxon>Eurotiomycetidae</taxon>
        <taxon>Eurotiales</taxon>
        <taxon>Aspergillaceae</taxon>
        <taxon>Penicillium</taxon>
    </lineage>
</organism>
<dbReference type="EMBL" id="MLKD01000007">
    <property type="protein sequence ID" value="OQE24588.1"/>
    <property type="molecule type" value="Genomic_DNA"/>
</dbReference>
<protein>
    <submittedName>
        <fullName evidence="1">Uncharacterized protein</fullName>
    </submittedName>
</protein>
<keyword evidence="2" id="KW-1185">Reference proteome</keyword>